<sequence length="190" mass="21470">MVNDSKLVANKILTVIGGTPKVMQYLNEDENASIDIFIGENRPDEGLTSYSTIGLSNYSIGLKTNDKKLRVELIGTSGTNFEYFGNIMSTCAFNIIVDHQSCHPGMVYTNIIDQYYSGTDMKHIFFVSPFLWERLTTLETKEKSITWLLMVPISDAELEFLEKNGSEALENKFIEQQIDIYDLGRNSVIS</sequence>
<name>A0ABW3ED31_9LACO</name>
<feature type="domain" description="Suppressor of fused-like" evidence="1">
    <location>
        <begin position="32"/>
        <end position="185"/>
    </location>
</feature>
<dbReference type="InterPro" id="IPR020941">
    <property type="entry name" value="SUFU-like_domain"/>
</dbReference>
<gene>
    <name evidence="2" type="ORF">ACFQZ7_05935</name>
</gene>
<dbReference type="EMBL" id="JBHTIO010000030">
    <property type="protein sequence ID" value="MFD0897277.1"/>
    <property type="molecule type" value="Genomic_DNA"/>
</dbReference>
<comment type="caution">
    <text evidence="2">The sequence shown here is derived from an EMBL/GenBank/DDBJ whole genome shotgun (WGS) entry which is preliminary data.</text>
</comment>
<keyword evidence="3" id="KW-1185">Reference proteome</keyword>
<evidence type="ECO:0000313" key="3">
    <source>
        <dbReference type="Proteomes" id="UP001597104"/>
    </source>
</evidence>
<reference evidence="3" key="1">
    <citation type="journal article" date="2019" name="Int. J. Syst. Evol. Microbiol.">
        <title>The Global Catalogue of Microorganisms (GCM) 10K type strain sequencing project: providing services to taxonomists for standard genome sequencing and annotation.</title>
        <authorList>
            <consortium name="The Broad Institute Genomics Platform"/>
            <consortium name="The Broad Institute Genome Sequencing Center for Infectious Disease"/>
            <person name="Wu L."/>
            <person name="Ma J."/>
        </authorList>
    </citation>
    <scope>NUCLEOTIDE SEQUENCE [LARGE SCALE GENOMIC DNA]</scope>
    <source>
        <strain evidence="3">CCM 8925</strain>
    </source>
</reference>
<dbReference type="Pfam" id="PF05076">
    <property type="entry name" value="SUFU"/>
    <property type="match status" value="1"/>
</dbReference>
<dbReference type="Proteomes" id="UP001597104">
    <property type="component" value="Unassembled WGS sequence"/>
</dbReference>
<protein>
    <submittedName>
        <fullName evidence="2">Suppressor of fused domain protein</fullName>
    </submittedName>
</protein>
<proteinExistence type="predicted"/>
<dbReference type="RefSeq" id="WP_137638034.1">
    <property type="nucleotide sequence ID" value="NZ_BJDN01000016.1"/>
</dbReference>
<accession>A0ABW3ED31</accession>
<evidence type="ECO:0000259" key="1">
    <source>
        <dbReference type="Pfam" id="PF05076"/>
    </source>
</evidence>
<evidence type="ECO:0000313" key="2">
    <source>
        <dbReference type="EMBL" id="MFD0897277.1"/>
    </source>
</evidence>
<organism evidence="2 3">
    <name type="scientific">Loigolactobacillus binensis</name>
    <dbReference type="NCBI Taxonomy" id="2559922"/>
    <lineage>
        <taxon>Bacteria</taxon>
        <taxon>Bacillati</taxon>
        <taxon>Bacillota</taxon>
        <taxon>Bacilli</taxon>
        <taxon>Lactobacillales</taxon>
        <taxon>Lactobacillaceae</taxon>
        <taxon>Loigolactobacillus</taxon>
    </lineage>
</organism>